<dbReference type="Pfam" id="PF01339">
    <property type="entry name" value="CheB_methylest"/>
    <property type="match status" value="1"/>
</dbReference>
<proteinExistence type="predicted"/>
<dbReference type="eggNOG" id="COG2201">
    <property type="taxonomic scope" value="Bacteria"/>
</dbReference>
<feature type="active site" evidence="4">
    <location>
        <position position="179"/>
    </location>
</feature>
<dbReference type="GO" id="GO:0008984">
    <property type="term" value="F:protein-glutamate methylesterase activity"/>
    <property type="evidence" value="ECO:0007669"/>
    <property type="project" value="UniProtKB-EC"/>
</dbReference>
<reference evidence="6 7" key="1">
    <citation type="journal article" date="2012" name="J. Bacteriol.">
        <title>Genome Sequence of the Alkane-Degrading Bacterium Alcanivorax hongdengensis Type Strain A-11-3.</title>
        <authorList>
            <person name="Lai Q."/>
            <person name="Shao Z."/>
        </authorList>
    </citation>
    <scope>NUCLEOTIDE SEQUENCE [LARGE SCALE GENOMIC DNA]</scope>
    <source>
        <strain evidence="6 7">A-11-3</strain>
    </source>
</reference>
<dbReference type="RefSeq" id="WP_008930406.1">
    <property type="nucleotide sequence ID" value="NZ_AMRJ01000042.1"/>
</dbReference>
<dbReference type="InterPro" id="IPR000673">
    <property type="entry name" value="Sig_transdc_resp-reg_Me-estase"/>
</dbReference>
<evidence type="ECO:0000256" key="3">
    <source>
        <dbReference type="ARBA" id="ARBA00048267"/>
    </source>
</evidence>
<comment type="caution">
    <text evidence="6">The sequence shown here is derived from an EMBL/GenBank/DDBJ whole genome shotgun (WGS) entry which is preliminary data.</text>
</comment>
<dbReference type="PANTHER" id="PTHR42872:SF6">
    <property type="entry name" value="PROTEIN-GLUTAMATE METHYLESTERASE_PROTEIN-GLUTAMINE GLUTAMINASE"/>
    <property type="match status" value="1"/>
</dbReference>
<evidence type="ECO:0000313" key="6">
    <source>
        <dbReference type="EMBL" id="EKF72945.1"/>
    </source>
</evidence>
<dbReference type="OrthoDB" id="9793421at2"/>
<dbReference type="PATRIC" id="fig|1177179.3.peg.3190"/>
<feature type="active site" evidence="4">
    <location>
        <position position="152"/>
    </location>
</feature>
<comment type="catalytic activity">
    <reaction evidence="3">
        <text>[protein]-L-glutamate 5-O-methyl ester + H2O = L-glutamyl-[protein] + methanol + H(+)</text>
        <dbReference type="Rhea" id="RHEA:23236"/>
        <dbReference type="Rhea" id="RHEA-COMP:10208"/>
        <dbReference type="Rhea" id="RHEA-COMP:10311"/>
        <dbReference type="ChEBI" id="CHEBI:15377"/>
        <dbReference type="ChEBI" id="CHEBI:15378"/>
        <dbReference type="ChEBI" id="CHEBI:17790"/>
        <dbReference type="ChEBI" id="CHEBI:29973"/>
        <dbReference type="ChEBI" id="CHEBI:82795"/>
        <dbReference type="EC" id="3.1.1.61"/>
    </reaction>
</comment>
<gene>
    <name evidence="6" type="ORF">A11A3_16205</name>
</gene>
<evidence type="ECO:0000256" key="2">
    <source>
        <dbReference type="ARBA" id="ARBA00039140"/>
    </source>
</evidence>
<keyword evidence="4" id="KW-0145">Chemotaxis</keyword>
<dbReference type="GO" id="GO:0005737">
    <property type="term" value="C:cytoplasm"/>
    <property type="evidence" value="ECO:0007669"/>
    <property type="project" value="InterPro"/>
</dbReference>
<evidence type="ECO:0000313" key="7">
    <source>
        <dbReference type="Proteomes" id="UP000010164"/>
    </source>
</evidence>
<protein>
    <recommendedName>
        <fullName evidence="2">protein-glutamate methylesterase</fullName>
        <ecNumber evidence="2">3.1.1.61</ecNumber>
    </recommendedName>
</protein>
<dbReference type="EMBL" id="AMRJ01000042">
    <property type="protein sequence ID" value="EKF72945.1"/>
    <property type="molecule type" value="Genomic_DNA"/>
</dbReference>
<feature type="domain" description="CheB-type methylesterase" evidence="5">
    <location>
        <begin position="139"/>
        <end position="330"/>
    </location>
</feature>
<dbReference type="STRING" id="1177179.A11A3_16205"/>
<dbReference type="PROSITE" id="PS50122">
    <property type="entry name" value="CHEB"/>
    <property type="match status" value="1"/>
</dbReference>
<feature type="active site" evidence="4">
    <location>
        <position position="272"/>
    </location>
</feature>
<dbReference type="Gene3D" id="3.40.50.180">
    <property type="entry name" value="Methylesterase CheB, C-terminal domain"/>
    <property type="match status" value="1"/>
</dbReference>
<keyword evidence="1 4" id="KW-0378">Hydrolase</keyword>
<dbReference type="GO" id="GO:0006935">
    <property type="term" value="P:chemotaxis"/>
    <property type="evidence" value="ECO:0007669"/>
    <property type="project" value="UniProtKB-UniRule"/>
</dbReference>
<dbReference type="PANTHER" id="PTHR42872">
    <property type="entry name" value="PROTEIN-GLUTAMATE METHYLESTERASE/PROTEIN-GLUTAMINE GLUTAMINASE"/>
    <property type="match status" value="1"/>
</dbReference>
<sequence>MAGPGRVGVIADDTLQGHLLATAIRGQGYPVVVSTDPESLEDRWLEEGALDLWVVDLSSEDRWQSFLDHLLEDAAAPILFCDGQAPARTADHYPKWERRLVTKLVGYIGKPQVKVRLDSLPARSAPVIPTPREFKAIRPADRPQRVWVLGASLGGPAAVKQFLDCLPANLPVAFILAQHIDAGFLDTLCGVLSRDNPLTCRVGYDGEVLRHGELLIAPVDYAVSFRHDGRVQTTGQAWEGPYAPSIDQVLQHAGEGFGRACGAILFSGMGNDGAIAAPRLAAMGCPVWAQTADTCAVSSQPDSVRETGCVSYSGSPEQLALQLVERVRREVAAEQQAV</sequence>
<dbReference type="InterPro" id="IPR035909">
    <property type="entry name" value="CheB_C"/>
</dbReference>
<dbReference type="SUPFAM" id="SSF52738">
    <property type="entry name" value="Methylesterase CheB, C-terminal domain"/>
    <property type="match status" value="1"/>
</dbReference>
<evidence type="ECO:0000256" key="1">
    <source>
        <dbReference type="ARBA" id="ARBA00022801"/>
    </source>
</evidence>
<dbReference type="EC" id="3.1.1.61" evidence="2"/>
<name>L0WB60_9GAMM</name>
<evidence type="ECO:0000256" key="4">
    <source>
        <dbReference type="PROSITE-ProRule" id="PRU00050"/>
    </source>
</evidence>
<dbReference type="Proteomes" id="UP000010164">
    <property type="component" value="Unassembled WGS sequence"/>
</dbReference>
<dbReference type="AlphaFoldDB" id="L0WB60"/>
<organism evidence="6 7">
    <name type="scientific">Alcanivorax hongdengensis A-11-3</name>
    <dbReference type="NCBI Taxonomy" id="1177179"/>
    <lineage>
        <taxon>Bacteria</taxon>
        <taxon>Pseudomonadati</taxon>
        <taxon>Pseudomonadota</taxon>
        <taxon>Gammaproteobacteria</taxon>
        <taxon>Oceanospirillales</taxon>
        <taxon>Alcanivoracaceae</taxon>
        <taxon>Alcanivorax</taxon>
    </lineage>
</organism>
<keyword evidence="7" id="KW-1185">Reference proteome</keyword>
<accession>L0WB60</accession>
<dbReference type="GO" id="GO:0000156">
    <property type="term" value="F:phosphorelay response regulator activity"/>
    <property type="evidence" value="ECO:0007669"/>
    <property type="project" value="InterPro"/>
</dbReference>
<evidence type="ECO:0000259" key="5">
    <source>
        <dbReference type="PROSITE" id="PS50122"/>
    </source>
</evidence>